<evidence type="ECO:0000313" key="3">
    <source>
        <dbReference type="EMBL" id="PRQ77424.1"/>
    </source>
</evidence>
<dbReference type="EMBL" id="LCTV02000001">
    <property type="protein sequence ID" value="PRQ77424.1"/>
    <property type="molecule type" value="Genomic_DNA"/>
</dbReference>
<accession>A0A2T0AHF8</accession>
<dbReference type="Proteomes" id="UP000239560">
    <property type="component" value="Unassembled WGS sequence"/>
</dbReference>
<feature type="non-terminal residue" evidence="3">
    <location>
        <position position="282"/>
    </location>
</feature>
<proteinExistence type="predicted"/>
<protein>
    <submittedName>
        <fullName evidence="3">ThuA-like domain-containing protein</fullName>
    </submittedName>
</protein>
<feature type="region of interest" description="Disordered" evidence="1">
    <location>
        <begin position="243"/>
        <end position="282"/>
    </location>
</feature>
<dbReference type="PANTHER" id="PTHR40469:SF2">
    <property type="entry name" value="GALACTOSE-BINDING DOMAIN-LIKE SUPERFAMILY PROTEIN"/>
    <property type="match status" value="1"/>
</dbReference>
<organism evidence="3 4">
    <name type="scientific">Rhodotorula toruloides</name>
    <name type="common">Yeast</name>
    <name type="synonym">Rhodosporidium toruloides</name>
    <dbReference type="NCBI Taxonomy" id="5286"/>
    <lineage>
        <taxon>Eukaryota</taxon>
        <taxon>Fungi</taxon>
        <taxon>Dikarya</taxon>
        <taxon>Basidiomycota</taxon>
        <taxon>Pucciniomycotina</taxon>
        <taxon>Microbotryomycetes</taxon>
        <taxon>Sporidiobolales</taxon>
        <taxon>Sporidiobolaceae</taxon>
        <taxon>Rhodotorula</taxon>
    </lineage>
</organism>
<dbReference type="SUPFAM" id="SSF52317">
    <property type="entry name" value="Class I glutamine amidotransferase-like"/>
    <property type="match status" value="1"/>
</dbReference>
<feature type="compositionally biased region" description="Low complexity" evidence="1">
    <location>
        <begin position="244"/>
        <end position="282"/>
    </location>
</feature>
<dbReference type="InterPro" id="IPR029010">
    <property type="entry name" value="ThuA-like"/>
</dbReference>
<dbReference type="Gene3D" id="3.40.50.880">
    <property type="match status" value="1"/>
</dbReference>
<comment type="caution">
    <text evidence="3">The sequence shown here is derived from an EMBL/GenBank/DDBJ whole genome shotgun (WGS) entry which is preliminary data.</text>
</comment>
<evidence type="ECO:0000259" key="2">
    <source>
        <dbReference type="Pfam" id="PF06283"/>
    </source>
</evidence>
<reference evidence="3 4" key="1">
    <citation type="journal article" date="2018" name="Elife">
        <title>Functional genomics of lipid metabolism in the oleaginous yeast Rhodosporidium toruloides.</title>
        <authorList>
            <person name="Coradetti S.T."/>
            <person name="Pinel D."/>
            <person name="Geiselman G."/>
            <person name="Ito M."/>
            <person name="Mondo S."/>
            <person name="Reilly M.C."/>
            <person name="Cheng Y.F."/>
            <person name="Bauer S."/>
            <person name="Grigoriev I."/>
            <person name="Gladden J.M."/>
            <person name="Simmons B.A."/>
            <person name="Brem R."/>
            <person name="Arkin A.P."/>
            <person name="Skerker J.M."/>
        </authorList>
    </citation>
    <scope>NUCLEOTIDE SEQUENCE [LARGE SCALE GENOMIC DNA]</scope>
    <source>
        <strain evidence="3 4">NBRC 0880</strain>
    </source>
</reference>
<evidence type="ECO:0000256" key="1">
    <source>
        <dbReference type="SAM" id="MobiDB-lite"/>
    </source>
</evidence>
<dbReference type="AlphaFoldDB" id="A0A2T0AHF8"/>
<sequence length="282" mass="30294">QILVYYATAGYYHDSIPAAMSAIQQIGQNTSLFNATFSKDENLFTPAQLDPFKAIVFLSNSDQVLTSDGEAALTDWLTKGGSLVGLHAGTACLFNDTAFGVAMGSWFDYHPQIQNVTFTKIADHPTVSMFSDRFVSYEEAYHFRSDPRSVNATVVLSYDPSSVNDPQYGTRPYYQGTPPPIAWYREGQTVDLSNGTAANPPRMTGRTWMTSLGHTIEVWSDPTHLAHVEAGLRWAFQDFTTNITSSSSASSSSAASSSSSASSASRTANSSTPSGSAATAAT</sequence>
<feature type="non-terminal residue" evidence="3">
    <location>
        <position position="1"/>
    </location>
</feature>
<name>A0A2T0AHF8_RHOTO</name>
<dbReference type="PANTHER" id="PTHR40469">
    <property type="entry name" value="SECRETED GLYCOSYL HYDROLASE"/>
    <property type="match status" value="1"/>
</dbReference>
<evidence type="ECO:0000313" key="4">
    <source>
        <dbReference type="Proteomes" id="UP000239560"/>
    </source>
</evidence>
<dbReference type="Pfam" id="PF06283">
    <property type="entry name" value="ThuA"/>
    <property type="match status" value="1"/>
</dbReference>
<gene>
    <name evidence="3" type="ORF">AAT19DRAFT_8492</name>
</gene>
<dbReference type="OrthoDB" id="3482285at2759"/>
<dbReference type="InterPro" id="IPR029062">
    <property type="entry name" value="Class_I_gatase-like"/>
</dbReference>
<feature type="domain" description="ThuA-like" evidence="2">
    <location>
        <begin position="2"/>
        <end position="235"/>
    </location>
</feature>